<keyword evidence="2" id="KW-0436">Ligase</keyword>
<evidence type="ECO:0000313" key="7">
    <source>
        <dbReference type="EMBL" id="GAQ80212.1"/>
    </source>
</evidence>
<dbReference type="PROSITE" id="PS00455">
    <property type="entry name" value="AMP_BINDING"/>
    <property type="match status" value="1"/>
</dbReference>
<dbReference type="InterPro" id="IPR000873">
    <property type="entry name" value="AMP-dep_synth/lig_dom"/>
</dbReference>
<dbReference type="InterPro" id="IPR045851">
    <property type="entry name" value="AMP-bd_C_sf"/>
</dbReference>
<dbReference type="OMA" id="TFRGYYR"/>
<dbReference type="InterPro" id="IPR025110">
    <property type="entry name" value="AMP-bd_C"/>
</dbReference>
<protein>
    <submittedName>
        <fullName evidence="7">Uncharacterized protein</fullName>
    </submittedName>
</protein>
<dbReference type="PANTHER" id="PTHR43201">
    <property type="entry name" value="ACYL-COA SYNTHETASE"/>
    <property type="match status" value="1"/>
</dbReference>
<dbReference type="PANTHER" id="PTHR43201:SF5">
    <property type="entry name" value="MEDIUM-CHAIN ACYL-COA LIGASE ACSF2, MITOCHONDRIAL"/>
    <property type="match status" value="1"/>
</dbReference>
<proteinExistence type="inferred from homology"/>
<dbReference type="Gene3D" id="3.40.50.12780">
    <property type="entry name" value="N-terminal domain of ligase-like"/>
    <property type="match status" value="1"/>
</dbReference>
<keyword evidence="8" id="KW-1185">Reference proteome</keyword>
<accession>A0A0U9HQ83</accession>
<evidence type="ECO:0000313" key="8">
    <source>
        <dbReference type="Proteomes" id="UP000054558"/>
    </source>
</evidence>
<dbReference type="OrthoDB" id="3633556at2759"/>
<keyword evidence="4" id="KW-0067">ATP-binding</keyword>
<dbReference type="SUPFAM" id="SSF56801">
    <property type="entry name" value="Acetyl-CoA synthetase-like"/>
    <property type="match status" value="1"/>
</dbReference>
<dbReference type="Proteomes" id="UP000054558">
    <property type="component" value="Unassembled WGS sequence"/>
</dbReference>
<feature type="domain" description="AMP-binding enzyme C-terminal" evidence="6">
    <location>
        <begin position="433"/>
        <end position="499"/>
    </location>
</feature>
<evidence type="ECO:0000256" key="1">
    <source>
        <dbReference type="ARBA" id="ARBA00006432"/>
    </source>
</evidence>
<dbReference type="InterPro" id="IPR020845">
    <property type="entry name" value="AMP-binding_CS"/>
</dbReference>
<evidence type="ECO:0000259" key="6">
    <source>
        <dbReference type="Pfam" id="PF13193"/>
    </source>
</evidence>
<evidence type="ECO:0000256" key="2">
    <source>
        <dbReference type="ARBA" id="ARBA00022598"/>
    </source>
</evidence>
<feature type="domain" description="AMP-dependent synthetase/ligase" evidence="5">
    <location>
        <begin position="27"/>
        <end position="382"/>
    </location>
</feature>
<dbReference type="InterPro" id="IPR042099">
    <property type="entry name" value="ANL_N_sf"/>
</dbReference>
<dbReference type="EMBL" id="DF236998">
    <property type="protein sequence ID" value="GAQ80212.1"/>
    <property type="molecule type" value="Genomic_DNA"/>
</dbReference>
<dbReference type="InterPro" id="IPR045310">
    <property type="entry name" value="Pcs60-like"/>
</dbReference>
<dbReference type="Gene3D" id="3.30.300.30">
    <property type="match status" value="1"/>
</dbReference>
<evidence type="ECO:0000256" key="3">
    <source>
        <dbReference type="ARBA" id="ARBA00022741"/>
    </source>
</evidence>
<dbReference type="Pfam" id="PF13193">
    <property type="entry name" value="AMP-binding_C"/>
    <property type="match status" value="1"/>
</dbReference>
<dbReference type="AlphaFoldDB" id="A0A0U9HQ83"/>
<evidence type="ECO:0000256" key="4">
    <source>
        <dbReference type="ARBA" id="ARBA00022840"/>
    </source>
</evidence>
<dbReference type="STRING" id="105231.A0A0U9HQ83"/>
<dbReference type="GO" id="GO:0005524">
    <property type="term" value="F:ATP binding"/>
    <property type="evidence" value="ECO:0007669"/>
    <property type="project" value="UniProtKB-KW"/>
</dbReference>
<dbReference type="GO" id="GO:0031956">
    <property type="term" value="F:medium-chain fatty acid-CoA ligase activity"/>
    <property type="evidence" value="ECO:0000318"/>
    <property type="project" value="GO_Central"/>
</dbReference>
<dbReference type="GO" id="GO:0006631">
    <property type="term" value="P:fatty acid metabolic process"/>
    <property type="evidence" value="ECO:0000318"/>
    <property type="project" value="GO_Central"/>
</dbReference>
<organism evidence="7 8">
    <name type="scientific">Klebsormidium nitens</name>
    <name type="common">Green alga</name>
    <name type="synonym">Ulothrix nitens</name>
    <dbReference type="NCBI Taxonomy" id="105231"/>
    <lineage>
        <taxon>Eukaryota</taxon>
        <taxon>Viridiplantae</taxon>
        <taxon>Streptophyta</taxon>
        <taxon>Klebsormidiophyceae</taxon>
        <taxon>Klebsormidiales</taxon>
        <taxon>Klebsormidiaceae</taxon>
        <taxon>Klebsormidium</taxon>
    </lineage>
</organism>
<gene>
    <name evidence="7" type="ORF">KFL_000490025</name>
</gene>
<keyword evidence="3" id="KW-0547">Nucleotide-binding</keyword>
<reference evidence="7 8" key="1">
    <citation type="journal article" date="2014" name="Nat. Commun.">
        <title>Klebsormidium flaccidum genome reveals primary factors for plant terrestrial adaptation.</title>
        <authorList>
            <person name="Hori K."/>
            <person name="Maruyama F."/>
            <person name="Fujisawa T."/>
            <person name="Togashi T."/>
            <person name="Yamamoto N."/>
            <person name="Seo M."/>
            <person name="Sato S."/>
            <person name="Yamada T."/>
            <person name="Mori H."/>
            <person name="Tajima N."/>
            <person name="Moriyama T."/>
            <person name="Ikeuchi M."/>
            <person name="Watanabe M."/>
            <person name="Wada H."/>
            <person name="Kobayashi K."/>
            <person name="Saito M."/>
            <person name="Masuda T."/>
            <person name="Sasaki-Sekimoto Y."/>
            <person name="Mashiguchi K."/>
            <person name="Awai K."/>
            <person name="Shimojima M."/>
            <person name="Masuda S."/>
            <person name="Iwai M."/>
            <person name="Nobusawa T."/>
            <person name="Narise T."/>
            <person name="Kondo S."/>
            <person name="Saito H."/>
            <person name="Sato R."/>
            <person name="Murakawa M."/>
            <person name="Ihara Y."/>
            <person name="Oshima-Yamada Y."/>
            <person name="Ohtaka K."/>
            <person name="Satoh M."/>
            <person name="Sonobe K."/>
            <person name="Ishii M."/>
            <person name="Ohtani R."/>
            <person name="Kanamori-Sato M."/>
            <person name="Honoki R."/>
            <person name="Miyazaki D."/>
            <person name="Mochizuki H."/>
            <person name="Umetsu J."/>
            <person name="Higashi K."/>
            <person name="Shibata D."/>
            <person name="Kamiya Y."/>
            <person name="Sato N."/>
            <person name="Nakamura Y."/>
            <person name="Tabata S."/>
            <person name="Ida S."/>
            <person name="Kurokawa K."/>
            <person name="Ohta H."/>
        </authorList>
    </citation>
    <scope>NUCLEOTIDE SEQUENCE [LARGE SCALE GENOMIC DNA]</scope>
    <source>
        <strain evidence="7 8">NIES-2285</strain>
    </source>
</reference>
<comment type="similarity">
    <text evidence="1">Belongs to the ATP-dependent AMP-binding enzyme family.</text>
</comment>
<evidence type="ECO:0000259" key="5">
    <source>
        <dbReference type="Pfam" id="PF00501"/>
    </source>
</evidence>
<name>A0A0U9HQ83_KLENI</name>
<sequence>MTSSVSASTLPGVLDGAKKGSAPGLVVAGGGPKLTHAQLTEQIESVGAQLRSFGVKPGDLVTLAFPNTIEFVVAFLAVARIRAVAAPLNAAYKEDEFTFYIEDAKSSFLVVPKEGVPNAEAAAKTLNLPTLVVSFPSLEEGVKVAGKSGDLDAKKEEVKDAGPLPEEDDEALFLHTSGTTSRPKGVPLSHLNLATSIRNIIKTYELTSEDRTLIVMPLFHVHGLMASLLATLSSGGTVVLPAGGRFSASTFWEDALAHQITWYTAVPTIHQILLAKQKTAPVPPEKRPTLRFIRSCSSSLAPAVLEKLEAEFDAPVLEAYAMTEASHQMTSNPLPKHGAHKPGTVGKATGIELAVLDEQDRPVPTGEIGEVSIKGANVTKGYKANPEANKVAFTSGWFHTGDRGKLDSEGYLTLTGRIKELINRGGEKISPIEVDEALLAHPAVSEAVAFAAPDEKYGEEVNAAVVLNSNEKVTGEDILAHIKDRLSAFKLPKKFVPLVALEVDSEVYELL</sequence>
<dbReference type="Pfam" id="PF00501">
    <property type="entry name" value="AMP-binding"/>
    <property type="match status" value="1"/>
</dbReference>
<dbReference type="CDD" id="cd05926">
    <property type="entry name" value="FACL_fum10p_like"/>
    <property type="match status" value="1"/>
</dbReference>